<accession>A0A2A9PHQ0</accession>
<feature type="region of interest" description="Disordered" evidence="1">
    <location>
        <begin position="929"/>
        <end position="969"/>
    </location>
</feature>
<dbReference type="Pfam" id="PF25823">
    <property type="entry name" value="Ams2-SPT21_N"/>
    <property type="match status" value="1"/>
</dbReference>
<feature type="region of interest" description="Disordered" evidence="1">
    <location>
        <begin position="1037"/>
        <end position="1193"/>
    </location>
</feature>
<feature type="compositionally biased region" description="Acidic residues" evidence="1">
    <location>
        <begin position="1084"/>
        <end position="1098"/>
    </location>
</feature>
<dbReference type="GO" id="GO:0000183">
    <property type="term" value="P:rDNA heterochromatin formation"/>
    <property type="evidence" value="ECO:0007669"/>
    <property type="project" value="TreeGrafter"/>
</dbReference>
<feature type="compositionally biased region" description="Polar residues" evidence="1">
    <location>
        <begin position="448"/>
        <end position="468"/>
    </location>
</feature>
<feature type="compositionally biased region" description="Polar residues" evidence="1">
    <location>
        <begin position="193"/>
        <end position="205"/>
    </location>
</feature>
<feature type="region of interest" description="Disordered" evidence="1">
    <location>
        <begin position="165"/>
        <end position="813"/>
    </location>
</feature>
<feature type="compositionally biased region" description="Polar residues" evidence="1">
    <location>
        <begin position="220"/>
        <end position="234"/>
    </location>
</feature>
<dbReference type="STRING" id="268505.A0A2A9PHQ0"/>
<feature type="compositionally biased region" description="Acidic residues" evidence="1">
    <location>
        <begin position="518"/>
        <end position="527"/>
    </location>
</feature>
<name>A0A2A9PHQ0_OPHUN</name>
<reference evidence="3 4" key="1">
    <citation type="journal article" date="2015" name="BMC Genomics">
        <title>Gene expression during zombie ant biting behavior reflects the complexity underlying fungal parasitic behavioral manipulation.</title>
        <authorList>
            <person name="de Bekker C."/>
            <person name="Ohm R.A."/>
            <person name="Loreto R.G."/>
            <person name="Sebastian A."/>
            <person name="Albert I."/>
            <person name="Merrow M."/>
            <person name="Brachmann A."/>
            <person name="Hughes D.P."/>
        </authorList>
    </citation>
    <scope>NUCLEOTIDE SEQUENCE [LARGE SCALE GENOMIC DNA]</scope>
    <source>
        <strain evidence="3 4">SC16a</strain>
    </source>
</reference>
<feature type="compositionally biased region" description="Basic and acidic residues" evidence="1">
    <location>
        <begin position="1"/>
        <end position="11"/>
    </location>
</feature>
<dbReference type="Gene3D" id="3.30.50.10">
    <property type="entry name" value="Erythroid Transcription Factor GATA-1, subunit A"/>
    <property type="match status" value="1"/>
</dbReference>
<dbReference type="InterPro" id="IPR042403">
    <property type="entry name" value="Spt21/Ams2"/>
</dbReference>
<dbReference type="InterPro" id="IPR057725">
    <property type="entry name" value="Ams2-SPT21_N"/>
</dbReference>
<dbReference type="PANTHER" id="PTHR39147:SF1">
    <property type="entry name" value="PROTEIN SPT21"/>
    <property type="match status" value="1"/>
</dbReference>
<dbReference type="GO" id="GO:0006357">
    <property type="term" value="P:regulation of transcription by RNA polymerase II"/>
    <property type="evidence" value="ECO:0007669"/>
    <property type="project" value="TreeGrafter"/>
</dbReference>
<dbReference type="GO" id="GO:0008270">
    <property type="term" value="F:zinc ion binding"/>
    <property type="evidence" value="ECO:0007669"/>
    <property type="project" value="InterPro"/>
</dbReference>
<feature type="compositionally biased region" description="Low complexity" evidence="1">
    <location>
        <begin position="258"/>
        <end position="270"/>
    </location>
</feature>
<feature type="compositionally biased region" description="Pro residues" evidence="1">
    <location>
        <begin position="493"/>
        <end position="505"/>
    </location>
</feature>
<feature type="compositionally biased region" description="Basic residues" evidence="1">
    <location>
        <begin position="315"/>
        <end position="330"/>
    </location>
</feature>
<feature type="compositionally biased region" description="Basic and acidic residues" evidence="1">
    <location>
        <begin position="176"/>
        <end position="185"/>
    </location>
</feature>
<feature type="compositionally biased region" description="Low complexity" evidence="1">
    <location>
        <begin position="237"/>
        <end position="250"/>
    </location>
</feature>
<protein>
    <recommendedName>
        <fullName evidence="2">Ams2/SPT21 N-terminal domain-containing protein</fullName>
    </recommendedName>
</protein>
<dbReference type="OrthoDB" id="3199820at2759"/>
<feature type="compositionally biased region" description="Basic residues" evidence="1">
    <location>
        <begin position="936"/>
        <end position="952"/>
    </location>
</feature>
<dbReference type="InterPro" id="IPR013088">
    <property type="entry name" value="Znf_NHR/GATA"/>
</dbReference>
<feature type="compositionally biased region" description="Polar residues" evidence="1">
    <location>
        <begin position="476"/>
        <end position="491"/>
    </location>
</feature>
<feature type="compositionally biased region" description="Low complexity" evidence="1">
    <location>
        <begin position="1137"/>
        <end position="1153"/>
    </location>
</feature>
<reference evidence="3 4" key="2">
    <citation type="journal article" date="2017" name="Sci. Rep.">
        <title>Ant-infecting Ophiocordyceps genomes reveal a high diversity of potential behavioral manipulation genes and a possible major role for enterotoxins.</title>
        <authorList>
            <person name="de Bekker C."/>
            <person name="Ohm R.A."/>
            <person name="Evans H.C."/>
            <person name="Brachmann A."/>
            <person name="Hughes D.P."/>
        </authorList>
    </citation>
    <scope>NUCLEOTIDE SEQUENCE [LARGE SCALE GENOMIC DNA]</scope>
    <source>
        <strain evidence="3 4">SC16a</strain>
    </source>
</reference>
<feature type="compositionally biased region" description="Polar residues" evidence="1">
    <location>
        <begin position="989"/>
        <end position="1006"/>
    </location>
</feature>
<dbReference type="PANTHER" id="PTHR39147">
    <property type="entry name" value="PROTEIN SPT21"/>
    <property type="match status" value="1"/>
</dbReference>
<dbReference type="GO" id="GO:0030466">
    <property type="term" value="P:silent mating-type cassette heterochromatin formation"/>
    <property type="evidence" value="ECO:0007669"/>
    <property type="project" value="TreeGrafter"/>
</dbReference>
<evidence type="ECO:0000313" key="3">
    <source>
        <dbReference type="EMBL" id="PFH60744.1"/>
    </source>
</evidence>
<evidence type="ECO:0000259" key="2">
    <source>
        <dbReference type="Pfam" id="PF25823"/>
    </source>
</evidence>
<feature type="compositionally biased region" description="Basic and acidic residues" evidence="1">
    <location>
        <begin position="1071"/>
        <end position="1083"/>
    </location>
</feature>
<feature type="domain" description="Ams2/SPT21 N-terminal" evidence="2">
    <location>
        <begin position="21"/>
        <end position="155"/>
    </location>
</feature>
<evidence type="ECO:0000313" key="4">
    <source>
        <dbReference type="Proteomes" id="UP000037136"/>
    </source>
</evidence>
<feature type="compositionally biased region" description="Low complexity" evidence="1">
    <location>
        <begin position="786"/>
        <end position="797"/>
    </location>
</feature>
<feature type="region of interest" description="Disordered" evidence="1">
    <location>
        <begin position="1"/>
        <end position="23"/>
    </location>
</feature>
<feature type="compositionally biased region" description="Polar residues" evidence="1">
    <location>
        <begin position="586"/>
        <end position="600"/>
    </location>
</feature>
<evidence type="ECO:0000256" key="1">
    <source>
        <dbReference type="SAM" id="MobiDB-lite"/>
    </source>
</evidence>
<sequence>MTTPRPVDDQKMPAPPPSAGPQYRPMGLKVHYTFDKDARINCLARHPQVLQLQAINIDETNTIGIVDLRACLDAIIECSPELATGQSDYSVYTVDYSEPDTPLVGQGLFSWALDSMRPDSVPRPPKLVVGRVTRSLLAVFNAGSRETLEVRIRFFESAPVQHHDRRGSVDFQQCRPFDRPMDKPQTEFAATPSAASDWNPYSQADHQAVPAAPESRVPSRAQSLGPNAQTSSLDSFVPPVSRQPSVTPQPSVVPPQPSVVSPQPTVTPQPNMAQPQPSVVHEAQRVASTPIDLPDEVTTGPDPPSQPPSQASTKATRKKPGRPRGRPRKKPASDGPSGHDETTEGEDGPTRKRAKMTKADKPIANPFASEPGSLRVAASTSGSLRNFRPVAYGSEGATTGIQEAPRAPTPVPQEAPVAGLPAREPLQSRLRQESIPVQQPPAALYSDSRLQPLSPSQEDGRSPDSSGPTPAYSEDSIASSPPVQRATSFMRSSPPPSSPVLPPMPSAELQHDDASFGNDDDVDDLFGEEPPQPAPRETASKRIRLGKSDPKMTKGIPIQVFQMQDGPEGPDLVHFCSYNGAPVPTSEPSEQQPVMSNNPASLPRLEKDPDEKEARAGVVARRIMEPTPPPTTDTVDRPASPVNDAAGRGDQSFPTPAPDSAQGVAQSRESSKNSSDSSLEKTETGEAPTQQPSSVKPPFRRPLQASKSKPLRPLIRSQSAGAALVLPSAPASEPAGPSSLSQSTATEAGHSGLHRAASSGPLILPVPASDPVRPSPQPDEAEQREASVAPSDAAPAASSPPPVRSNKNKVKKRAIKQRLEEAIMNGEMPPFCSNCGAIETPTWRKIWVQDHDGTPSYCEYSEKPGRVTAIEIMTRDANDKPTSYRLVKKSLGPADDKSAWQELLLCNPCGIWLTKCKCHRPPDRWDKDLLRIGQERRRKATGVAHPRPRKSRSKSEATVNPTSDAHPATDALGIIVASSPKTAGAELSTGDTEQQSRNPETRSGSNPGPGRSLGSGTALSPVQLDFDEAVGSTKRLLFPSPRKDGVPKVLGEMEVNKVEGNKVAPVADDSQTSKRTADDKENDAAEEEEEGVQDEAEAFEGLQSPHAARPSTPPPGAKTTSPFKTPTRLPGSHRPVTRSVSRSLRSNRSLASPGQAQQTPTKTPRDSLGFQGSPSFCRRSPRNHQGPMEGCDTPISRTINQMFSDPANFGLVDDMDLVTLPALESDANNLIDFETLMSTDGVMAPTSPLRGDSLGFDYLNSANIWGQWTLDNSEDVQMSEG</sequence>
<feature type="compositionally biased region" description="Low complexity" evidence="1">
    <location>
        <begin position="727"/>
        <end position="739"/>
    </location>
</feature>
<comment type="caution">
    <text evidence="3">The sequence shown here is derived from an EMBL/GenBank/DDBJ whole genome shotgun (WGS) entry which is preliminary data.</text>
</comment>
<keyword evidence="4" id="KW-1185">Reference proteome</keyword>
<feature type="region of interest" description="Disordered" evidence="1">
    <location>
        <begin position="982"/>
        <end position="1019"/>
    </location>
</feature>
<feature type="compositionally biased region" description="Basic and acidic residues" evidence="1">
    <location>
        <begin position="604"/>
        <end position="615"/>
    </location>
</feature>
<dbReference type="Proteomes" id="UP000037136">
    <property type="component" value="Unassembled WGS sequence"/>
</dbReference>
<organism evidence="3 4">
    <name type="scientific">Ophiocordyceps unilateralis</name>
    <name type="common">Zombie-ant fungus</name>
    <name type="synonym">Torrubia unilateralis</name>
    <dbReference type="NCBI Taxonomy" id="268505"/>
    <lineage>
        <taxon>Eukaryota</taxon>
        <taxon>Fungi</taxon>
        <taxon>Dikarya</taxon>
        <taxon>Ascomycota</taxon>
        <taxon>Pezizomycotina</taxon>
        <taxon>Sordariomycetes</taxon>
        <taxon>Hypocreomycetidae</taxon>
        <taxon>Hypocreales</taxon>
        <taxon>Ophiocordycipitaceae</taxon>
        <taxon>Ophiocordyceps</taxon>
    </lineage>
</organism>
<proteinExistence type="predicted"/>
<dbReference type="EMBL" id="LAZP02000110">
    <property type="protein sequence ID" value="PFH60744.1"/>
    <property type="molecule type" value="Genomic_DNA"/>
</dbReference>
<dbReference type="SUPFAM" id="SSF57716">
    <property type="entry name" value="Glucocorticoid receptor-like (DNA-binding domain)"/>
    <property type="match status" value="1"/>
</dbReference>
<gene>
    <name evidence="3" type="ORF">XA68_10452</name>
</gene>